<organism evidence="2 3">
    <name type="scientific">Paxillus rubicundulus Ve08.2h10</name>
    <dbReference type="NCBI Taxonomy" id="930991"/>
    <lineage>
        <taxon>Eukaryota</taxon>
        <taxon>Fungi</taxon>
        <taxon>Dikarya</taxon>
        <taxon>Basidiomycota</taxon>
        <taxon>Agaricomycotina</taxon>
        <taxon>Agaricomycetes</taxon>
        <taxon>Agaricomycetidae</taxon>
        <taxon>Boletales</taxon>
        <taxon>Paxilineae</taxon>
        <taxon>Paxillaceae</taxon>
        <taxon>Paxillus</taxon>
    </lineage>
</organism>
<proteinExistence type="predicted"/>
<feature type="region of interest" description="Disordered" evidence="1">
    <location>
        <begin position="227"/>
        <end position="319"/>
    </location>
</feature>
<protein>
    <submittedName>
        <fullName evidence="2">Uncharacterized protein</fullName>
    </submittedName>
</protein>
<reference evidence="3" key="2">
    <citation type="submission" date="2015-01" db="EMBL/GenBank/DDBJ databases">
        <title>Evolutionary Origins and Diversification of the Mycorrhizal Mutualists.</title>
        <authorList>
            <consortium name="DOE Joint Genome Institute"/>
            <consortium name="Mycorrhizal Genomics Consortium"/>
            <person name="Kohler A."/>
            <person name="Kuo A."/>
            <person name="Nagy L.G."/>
            <person name="Floudas D."/>
            <person name="Copeland A."/>
            <person name="Barry K.W."/>
            <person name="Cichocki N."/>
            <person name="Veneault-Fourrey C."/>
            <person name="LaButti K."/>
            <person name="Lindquist E.A."/>
            <person name="Lipzen A."/>
            <person name="Lundell T."/>
            <person name="Morin E."/>
            <person name="Murat C."/>
            <person name="Riley R."/>
            <person name="Ohm R."/>
            <person name="Sun H."/>
            <person name="Tunlid A."/>
            <person name="Henrissat B."/>
            <person name="Grigoriev I.V."/>
            <person name="Hibbett D.S."/>
            <person name="Martin F."/>
        </authorList>
    </citation>
    <scope>NUCLEOTIDE SEQUENCE [LARGE SCALE GENOMIC DNA]</scope>
    <source>
        <strain evidence="3">Ve08.2h10</strain>
    </source>
</reference>
<evidence type="ECO:0000313" key="2">
    <source>
        <dbReference type="EMBL" id="KIK92847.1"/>
    </source>
</evidence>
<feature type="compositionally biased region" description="Polar residues" evidence="1">
    <location>
        <begin position="28"/>
        <end position="38"/>
    </location>
</feature>
<reference evidence="2 3" key="1">
    <citation type="submission" date="2014-04" db="EMBL/GenBank/DDBJ databases">
        <authorList>
            <consortium name="DOE Joint Genome Institute"/>
            <person name="Kuo A."/>
            <person name="Kohler A."/>
            <person name="Jargeat P."/>
            <person name="Nagy L.G."/>
            <person name="Floudas D."/>
            <person name="Copeland A."/>
            <person name="Barry K.W."/>
            <person name="Cichocki N."/>
            <person name="Veneault-Fourrey C."/>
            <person name="LaButti K."/>
            <person name="Lindquist E.A."/>
            <person name="Lipzen A."/>
            <person name="Lundell T."/>
            <person name="Morin E."/>
            <person name="Murat C."/>
            <person name="Sun H."/>
            <person name="Tunlid A."/>
            <person name="Henrissat B."/>
            <person name="Grigoriev I.V."/>
            <person name="Hibbett D.S."/>
            <person name="Martin F."/>
            <person name="Nordberg H.P."/>
            <person name="Cantor M.N."/>
            <person name="Hua S.X."/>
        </authorList>
    </citation>
    <scope>NUCLEOTIDE SEQUENCE [LARGE SCALE GENOMIC DNA]</scope>
    <source>
        <strain evidence="2 3">Ve08.2h10</strain>
    </source>
</reference>
<feature type="compositionally biased region" description="Basic and acidic residues" evidence="1">
    <location>
        <begin position="267"/>
        <end position="280"/>
    </location>
</feature>
<sequence>MSSHQEPCPDSDQSQRYYAGGAGPSAPRPSSWSVHWTQEMQSCPSTQMTYDQSNYAQPSQFDDPVGNQLQVHDAEDIHSHYTLGSNDYTTHATLSGRDFDSTPSNPYADLPFHDDSHPDYGSLPHHQLLNDYYGTTSAAPQQTSALQLGSSIQDSFIGLSLQANYTLQGSSMLADPSPLSTQLSPVHRRFSWGSDAGSTRSSPGGSSLRSVSTGTLALINAEAGQCSYSTPVTTDPVHGTSRPLPSSPERKRTLPDDISSMGRRVVARHDRASVAQDLHRQGHSGSNTDTPGRGPRIPQQRYTASSSQPYTTADGRQDTITFNLENTSETGIPIMDILNETHDFKRLHDRRGSLSGVGGTGKQTFTLRVLWPGYEPFSKTLSTKNWAKQRSAITRGKLGKFVAAAIRDLFKVGDNQVNLVAAY</sequence>
<feature type="region of interest" description="Disordered" evidence="1">
    <location>
        <begin position="190"/>
        <end position="210"/>
    </location>
</feature>
<feature type="compositionally biased region" description="Polar residues" evidence="1">
    <location>
        <begin position="1"/>
        <end position="16"/>
    </location>
</feature>
<dbReference type="Proteomes" id="UP000054538">
    <property type="component" value="Unassembled WGS sequence"/>
</dbReference>
<keyword evidence="3" id="KW-1185">Reference proteome</keyword>
<gene>
    <name evidence="2" type="ORF">PAXRUDRAFT_550744</name>
</gene>
<accession>A0A0D0D7H6</accession>
<dbReference type="HOGENOM" id="CLU_604249_0_0_1"/>
<feature type="region of interest" description="Disordered" evidence="1">
    <location>
        <begin position="1"/>
        <end position="38"/>
    </location>
</feature>
<dbReference type="EMBL" id="KN825238">
    <property type="protein sequence ID" value="KIK92847.1"/>
    <property type="molecule type" value="Genomic_DNA"/>
</dbReference>
<dbReference type="AlphaFoldDB" id="A0A0D0D7H6"/>
<dbReference type="OrthoDB" id="3269405at2759"/>
<feature type="compositionally biased region" description="Polar residues" evidence="1">
    <location>
        <begin position="300"/>
        <end position="311"/>
    </location>
</feature>
<evidence type="ECO:0000256" key="1">
    <source>
        <dbReference type="SAM" id="MobiDB-lite"/>
    </source>
</evidence>
<name>A0A0D0D7H6_9AGAM</name>
<dbReference type="InParanoid" id="A0A0D0D7H6"/>
<feature type="compositionally biased region" description="Polar residues" evidence="1">
    <location>
        <begin position="43"/>
        <end position="60"/>
    </location>
</feature>
<feature type="region of interest" description="Disordered" evidence="1">
    <location>
        <begin position="43"/>
        <end position="62"/>
    </location>
</feature>
<feature type="compositionally biased region" description="Low complexity" evidence="1">
    <location>
        <begin position="197"/>
        <end position="210"/>
    </location>
</feature>
<evidence type="ECO:0000313" key="3">
    <source>
        <dbReference type="Proteomes" id="UP000054538"/>
    </source>
</evidence>